<protein>
    <submittedName>
        <fullName evidence="1">Uncharacterized protein</fullName>
    </submittedName>
</protein>
<name>A0A8H6VNK7_9PEZI</name>
<evidence type="ECO:0000313" key="2">
    <source>
        <dbReference type="Proteomes" id="UP000660729"/>
    </source>
</evidence>
<gene>
    <name evidence="1" type="ORF">HII31_05476</name>
</gene>
<dbReference type="Proteomes" id="UP000660729">
    <property type="component" value="Unassembled WGS sequence"/>
</dbReference>
<proteinExistence type="predicted"/>
<dbReference type="AlphaFoldDB" id="A0A8H6VNK7"/>
<dbReference type="OrthoDB" id="3945549at2759"/>
<accession>A0A8H6VNK7</accession>
<dbReference type="EMBL" id="JABCIY010000091">
    <property type="protein sequence ID" value="KAF7193250.1"/>
    <property type="molecule type" value="Genomic_DNA"/>
</dbReference>
<organism evidence="1 2">
    <name type="scientific">Pseudocercospora fuligena</name>
    <dbReference type="NCBI Taxonomy" id="685502"/>
    <lineage>
        <taxon>Eukaryota</taxon>
        <taxon>Fungi</taxon>
        <taxon>Dikarya</taxon>
        <taxon>Ascomycota</taxon>
        <taxon>Pezizomycotina</taxon>
        <taxon>Dothideomycetes</taxon>
        <taxon>Dothideomycetidae</taxon>
        <taxon>Mycosphaerellales</taxon>
        <taxon>Mycosphaerellaceae</taxon>
        <taxon>Pseudocercospora</taxon>
    </lineage>
</organism>
<evidence type="ECO:0000313" key="1">
    <source>
        <dbReference type="EMBL" id="KAF7193250.1"/>
    </source>
</evidence>
<keyword evidence="2" id="KW-1185">Reference proteome</keyword>
<reference evidence="1" key="1">
    <citation type="submission" date="2020-04" db="EMBL/GenBank/DDBJ databases">
        <title>Draft genome resource of the tomato pathogen Pseudocercospora fuligena.</title>
        <authorList>
            <person name="Zaccaron A."/>
        </authorList>
    </citation>
    <scope>NUCLEOTIDE SEQUENCE</scope>
    <source>
        <strain evidence="1">PF001</strain>
    </source>
</reference>
<sequence length="131" mass="15209">MLRLREELLQRPPTEADLLLDVETAMWAADPGFVDQTANDLRKTVKTMVDRGHRYRLLDRDLGPGVLLVLGTDLAEDFWYRLLPVKNEDKRNDVLAWLRSDEVNLPSRAAAHAVWYNEVMAVKLRQLWNNI</sequence>
<comment type="caution">
    <text evidence="1">The sequence shown here is derived from an EMBL/GenBank/DDBJ whole genome shotgun (WGS) entry which is preliminary data.</text>
</comment>